<protein>
    <submittedName>
        <fullName evidence="3">Exo-alpha-sialidase</fullName>
    </submittedName>
</protein>
<dbReference type="PANTHER" id="PTHR43752:SF2">
    <property type="entry name" value="BNR_ASP-BOX REPEAT FAMILY PROTEIN"/>
    <property type="match status" value="1"/>
</dbReference>
<feature type="domain" description="Sialidase" evidence="2">
    <location>
        <begin position="25"/>
        <end position="316"/>
    </location>
</feature>
<evidence type="ECO:0000256" key="1">
    <source>
        <dbReference type="SAM" id="MobiDB-lite"/>
    </source>
</evidence>
<dbReference type="Gene3D" id="2.120.10.10">
    <property type="match status" value="1"/>
</dbReference>
<dbReference type="SUPFAM" id="SSF50939">
    <property type="entry name" value="Sialidases"/>
    <property type="match status" value="1"/>
</dbReference>
<dbReference type="EMBL" id="JACOQE010000004">
    <property type="protein sequence ID" value="MBC5740642.1"/>
    <property type="molecule type" value="Genomic_DNA"/>
</dbReference>
<proteinExistence type="predicted"/>
<dbReference type="Pfam" id="PF13088">
    <property type="entry name" value="BNR_2"/>
    <property type="match status" value="1"/>
</dbReference>
<dbReference type="Proteomes" id="UP000633936">
    <property type="component" value="Unassembled WGS sequence"/>
</dbReference>
<accession>A0ABR7I2E8</accession>
<dbReference type="PANTHER" id="PTHR43752">
    <property type="entry name" value="BNR/ASP-BOX REPEAT FAMILY PROTEIN"/>
    <property type="match status" value="1"/>
</dbReference>
<dbReference type="InterPro" id="IPR011040">
    <property type="entry name" value="Sialidase"/>
</dbReference>
<evidence type="ECO:0000259" key="2">
    <source>
        <dbReference type="Pfam" id="PF13088"/>
    </source>
</evidence>
<sequence>MKLIMEKCPTDMCHASTLLKIGPDRFLAAWFGGTKEGNGDVAIWFTRGNEEHFEEPKILAQSEEAHWNPVLFRVDEKKIIIFYKVGNEISKWRTMYRVSEDNGETFGEEKELVPGDQGGRGPVRNKPIRLKSGRILAPGSTEQGIWKAFVDRSDDDGKTWNKSQEVEISQLEYKRGERTVGKDDSSIPVSEQSFYGRGVIQPTLWESIPDQVHMLLRSTEGMIYRSDSKDGGDTWTEAYATELPNNNSGIDMIRSEDGKLFLVYNPVGVNWGDRTPISLAVSKDDGKTWEKIRDLSTGEGEFAYPAIIQDEDFLYITYTYKRKNIAFWKIRK</sequence>
<feature type="region of interest" description="Disordered" evidence="1">
    <location>
        <begin position="107"/>
        <end position="126"/>
    </location>
</feature>
<reference evidence="3 4" key="1">
    <citation type="submission" date="2020-08" db="EMBL/GenBank/DDBJ databases">
        <title>Genome public.</title>
        <authorList>
            <person name="Liu C."/>
            <person name="Sun Q."/>
        </authorList>
    </citation>
    <scope>NUCLEOTIDE SEQUENCE [LARGE SCALE GENOMIC DNA]</scope>
    <source>
        <strain evidence="3 4">27-44</strain>
    </source>
</reference>
<gene>
    <name evidence="3" type="ORF">H8Z79_09255</name>
</gene>
<evidence type="ECO:0000313" key="4">
    <source>
        <dbReference type="Proteomes" id="UP000633936"/>
    </source>
</evidence>
<dbReference type="RefSeq" id="WP_118039041.1">
    <property type="nucleotide sequence ID" value="NZ_JACOQE010000004.1"/>
</dbReference>
<evidence type="ECO:0000313" key="3">
    <source>
        <dbReference type="EMBL" id="MBC5740642.1"/>
    </source>
</evidence>
<comment type="caution">
    <text evidence="3">The sequence shown here is derived from an EMBL/GenBank/DDBJ whole genome shotgun (WGS) entry which is preliminary data.</text>
</comment>
<dbReference type="InterPro" id="IPR036278">
    <property type="entry name" value="Sialidase_sf"/>
</dbReference>
<dbReference type="CDD" id="cd15482">
    <property type="entry name" value="Sialidase_non-viral"/>
    <property type="match status" value="1"/>
</dbReference>
<keyword evidence="4" id="KW-1185">Reference proteome</keyword>
<organism evidence="3 4">
    <name type="scientific">Blautia intestinalis</name>
    <dbReference type="NCBI Taxonomy" id="2763028"/>
    <lineage>
        <taxon>Bacteria</taxon>
        <taxon>Bacillati</taxon>
        <taxon>Bacillota</taxon>
        <taxon>Clostridia</taxon>
        <taxon>Lachnospirales</taxon>
        <taxon>Lachnospiraceae</taxon>
        <taxon>Blautia</taxon>
    </lineage>
</organism>
<name>A0ABR7I2E8_9FIRM</name>